<feature type="compositionally biased region" description="Basic residues" evidence="3">
    <location>
        <begin position="307"/>
        <end position="317"/>
    </location>
</feature>
<feature type="compositionally biased region" description="Low complexity" evidence="3">
    <location>
        <begin position="408"/>
        <end position="420"/>
    </location>
</feature>
<feature type="compositionally biased region" description="Pro residues" evidence="3">
    <location>
        <begin position="462"/>
        <end position="483"/>
    </location>
</feature>
<dbReference type="AlphaFoldDB" id="A0A4Y9YME7"/>
<protein>
    <recommendedName>
        <fullName evidence="4">RRM domain-containing protein</fullName>
    </recommendedName>
</protein>
<dbReference type="SUPFAM" id="SSF48576">
    <property type="entry name" value="Terpenoid synthases"/>
    <property type="match status" value="1"/>
</dbReference>
<evidence type="ECO:0000256" key="1">
    <source>
        <dbReference type="ARBA" id="ARBA00022884"/>
    </source>
</evidence>
<reference evidence="5 6" key="1">
    <citation type="submission" date="2019-02" db="EMBL/GenBank/DDBJ databases">
        <title>Genome sequencing of the rare red list fungi Dentipellis fragilis.</title>
        <authorList>
            <person name="Buettner E."/>
            <person name="Kellner H."/>
        </authorList>
    </citation>
    <scope>NUCLEOTIDE SEQUENCE [LARGE SCALE GENOMIC DNA]</scope>
    <source>
        <strain evidence="5 6">DSM 105465</strain>
    </source>
</reference>
<feature type="compositionally biased region" description="Gly residues" evidence="3">
    <location>
        <begin position="364"/>
        <end position="376"/>
    </location>
</feature>
<feature type="compositionally biased region" description="Basic and acidic residues" evidence="3">
    <location>
        <begin position="180"/>
        <end position="193"/>
    </location>
</feature>
<feature type="domain" description="RRM" evidence="4">
    <location>
        <begin position="108"/>
        <end position="181"/>
    </location>
</feature>
<evidence type="ECO:0000313" key="6">
    <source>
        <dbReference type="Proteomes" id="UP000298327"/>
    </source>
</evidence>
<dbReference type="Pfam" id="PF00076">
    <property type="entry name" value="RRM_1"/>
    <property type="match status" value="1"/>
</dbReference>
<dbReference type="PANTHER" id="PTHR23189">
    <property type="entry name" value="RNA RECOGNITION MOTIF-CONTAINING"/>
    <property type="match status" value="1"/>
</dbReference>
<feature type="compositionally biased region" description="Basic and acidic residues" evidence="3">
    <location>
        <begin position="318"/>
        <end position="342"/>
    </location>
</feature>
<organism evidence="5 6">
    <name type="scientific">Dentipellis fragilis</name>
    <dbReference type="NCBI Taxonomy" id="205917"/>
    <lineage>
        <taxon>Eukaryota</taxon>
        <taxon>Fungi</taxon>
        <taxon>Dikarya</taxon>
        <taxon>Basidiomycota</taxon>
        <taxon>Agaricomycotina</taxon>
        <taxon>Agaricomycetes</taxon>
        <taxon>Russulales</taxon>
        <taxon>Hericiaceae</taxon>
        <taxon>Dentipellis</taxon>
    </lineage>
</organism>
<dbReference type="PROSITE" id="PS50102">
    <property type="entry name" value="RRM"/>
    <property type="match status" value="1"/>
</dbReference>
<accession>A0A4Y9YME7</accession>
<dbReference type="GO" id="GO:0003723">
    <property type="term" value="F:RNA binding"/>
    <property type="evidence" value="ECO:0007669"/>
    <property type="project" value="UniProtKB-UniRule"/>
</dbReference>
<dbReference type="OrthoDB" id="439808at2759"/>
<feature type="compositionally biased region" description="Pro residues" evidence="3">
    <location>
        <begin position="421"/>
        <end position="438"/>
    </location>
</feature>
<evidence type="ECO:0000259" key="4">
    <source>
        <dbReference type="PROSITE" id="PS50102"/>
    </source>
</evidence>
<feature type="compositionally biased region" description="Low complexity" evidence="3">
    <location>
        <begin position="439"/>
        <end position="449"/>
    </location>
</feature>
<feature type="non-terminal residue" evidence="5">
    <location>
        <position position="936"/>
    </location>
</feature>
<dbReference type="SMART" id="SM00360">
    <property type="entry name" value="RRM"/>
    <property type="match status" value="2"/>
</dbReference>
<sequence length="936" mass="101647">MEALTTVRVLEEVARLQAQVQTDPTDLMMARQREAEALEEAEDAAAEVAGATVDMTKVAAMQPMIKHHHRATWVHTTATMQPLRTLSIRMAAMAAPTSTVVRALQGASTTTLEALKYETNSDEVRRQFEEHGEIKTFFDLIANRGMVFVTFFDLRAAERARERLQGSEISGRPIDVHYSLPRDDSSKGGEKNQQELQGTLLVSLRNSISGQGIDDNEVRRKFQQFGDVKSVRPTGDRMDQRYVEYYDTRSAEEAFDRLRHQGLQDGVMDIVLAWEDPPGPVAGRRDDRDNHGGRGWEDGPRGPPARGRGRGRGRRGGGGHDDERRPWPRDRDRGRRHEDDYGSGRGGGRGGFSDRFDNREGGYNALGGGPQGGYGGPAASTSFVPPPPAMPPVDDRLDQARKVQQLLAALKQPQGGAPAAPGQPQPPALAPGVPPPSAPSANPYYGAPPVTQQPSLPYQASMPPPDPRGYVPPPQQPQQPAPPQSSSGVNLPPNIMALLQNVRSPQAPSNPPPQMPPQGQYGMPPPGQGGMMPSMPGMGGPPPPPPGGMQMPPNMNPGDYQQLMSYLRVVKLKRSYLIYHDPWLPIGGWQHASTMLVLSTLHKLLSKVLSPPQLHTAVLFTPSGQLVSSASDPTRSKDDIRVIVGVGSEVWQEIDAQGMGMAESELGRILVLRVEDPVPNGADPVVSAENGDAEKPREEALMLVALNATEDMDWGDLQAKVSSRAGRSSLAADRQASRALKNVVGDPNTTTAVATPSMKRRMNVSHISQNRGAGHSLVLLLLLPQAMKRWSVSASSRLFRSAARSARHSQKYSVLAQKPARAHASPSAQPPAPGLEQSPAAPRPDPYALLKPELNHVRDTLLHLLGSAHPTLTEIAKYYFLHPSKQLRPLLVLLFSRATNGLGQDWELKKWAAECEGAGGRTEELNLPLTRPDVLN</sequence>
<comment type="caution">
    <text evidence="5">The sequence shown here is derived from an EMBL/GenBank/DDBJ whole genome shotgun (WGS) entry which is preliminary data.</text>
</comment>
<evidence type="ECO:0000313" key="5">
    <source>
        <dbReference type="EMBL" id="TFY63110.1"/>
    </source>
</evidence>
<dbReference type="Gene3D" id="3.30.70.330">
    <property type="match status" value="2"/>
</dbReference>
<gene>
    <name evidence="5" type="ORF">EVG20_g6457</name>
</gene>
<evidence type="ECO:0000256" key="3">
    <source>
        <dbReference type="SAM" id="MobiDB-lite"/>
    </source>
</evidence>
<dbReference type="EMBL" id="SEOQ01000432">
    <property type="protein sequence ID" value="TFY63110.1"/>
    <property type="molecule type" value="Genomic_DNA"/>
</dbReference>
<feature type="region of interest" description="Disordered" evidence="3">
    <location>
        <begin position="274"/>
        <end position="539"/>
    </location>
</feature>
<keyword evidence="1 2" id="KW-0694">RNA-binding</keyword>
<name>A0A4Y9YME7_9AGAM</name>
<dbReference type="STRING" id="205917.A0A4Y9YME7"/>
<dbReference type="Proteomes" id="UP000298327">
    <property type="component" value="Unassembled WGS sequence"/>
</dbReference>
<dbReference type="SUPFAM" id="SSF54928">
    <property type="entry name" value="RNA-binding domain, RBD"/>
    <property type="match status" value="1"/>
</dbReference>
<dbReference type="InterPro" id="IPR035979">
    <property type="entry name" value="RBD_domain_sf"/>
</dbReference>
<proteinExistence type="predicted"/>
<dbReference type="Gene3D" id="3.30.450.30">
    <property type="entry name" value="Dynein light chain 2a, cytoplasmic"/>
    <property type="match status" value="1"/>
</dbReference>
<keyword evidence="6" id="KW-1185">Reference proteome</keyword>
<evidence type="ECO:0000256" key="2">
    <source>
        <dbReference type="PROSITE-ProRule" id="PRU00176"/>
    </source>
</evidence>
<feature type="region of interest" description="Disordered" evidence="3">
    <location>
        <begin position="173"/>
        <end position="193"/>
    </location>
</feature>
<dbReference type="InterPro" id="IPR008949">
    <property type="entry name" value="Isoprenoid_synthase_dom_sf"/>
</dbReference>
<dbReference type="CDD" id="cd12276">
    <property type="entry name" value="RRM2_MEI2_EAR1_like"/>
    <property type="match status" value="1"/>
</dbReference>
<dbReference type="InterPro" id="IPR012677">
    <property type="entry name" value="Nucleotide-bd_a/b_plait_sf"/>
</dbReference>
<dbReference type="Gene3D" id="1.10.600.10">
    <property type="entry name" value="Farnesyl Diphosphate Synthase"/>
    <property type="match status" value="1"/>
</dbReference>
<feature type="region of interest" description="Disordered" evidence="3">
    <location>
        <begin position="810"/>
        <end position="847"/>
    </location>
</feature>
<feature type="compositionally biased region" description="Basic and acidic residues" evidence="3">
    <location>
        <begin position="283"/>
        <end position="300"/>
    </location>
</feature>
<dbReference type="InterPro" id="IPR000504">
    <property type="entry name" value="RRM_dom"/>
</dbReference>